<dbReference type="RefSeq" id="WP_079470163.1">
    <property type="nucleotide sequence ID" value="NZ_FUZZ01000002.1"/>
</dbReference>
<name>A0A1T5NW13_9BACT</name>
<dbReference type="Gene3D" id="1.10.10.10">
    <property type="entry name" value="Winged helix-like DNA-binding domain superfamily/Winged helix DNA-binding domain"/>
    <property type="match status" value="1"/>
</dbReference>
<dbReference type="Pfam" id="PF13280">
    <property type="entry name" value="WYL"/>
    <property type="match status" value="1"/>
</dbReference>
<dbReference type="InterPro" id="IPR001034">
    <property type="entry name" value="DeoR_HTH"/>
</dbReference>
<dbReference type="EMBL" id="FUZZ01000002">
    <property type="protein sequence ID" value="SKD04463.1"/>
    <property type="molecule type" value="Genomic_DNA"/>
</dbReference>
<sequence length="313" mass="36050">MNRFDRLTAILIHLQSKKLVLAQEIADRFDVSLRTVYRDVRSLEQAGVPVIGEKGLGYSIMEGYRLPPVMFTEEEVIAFLMAEKMLEHHADLQNSERFKGAMFKVKAVLRNAQKKVLEDLEENIAVRHKVSEHNHLLNDTLPLLIRAVGEKTVLHIQYATETGINERDIEPIGIFRENGSWNAIAFCATSKKYHPFRTERMLSVKDTGRPFHRQHISLTEYLANKPKDNGQSFPVVINVHNDMARYLTEQKYNYGFNSEKAGKTHTRMEFEAPCIQAFSRWYITFADQADIISPASLKTLVKDRLKEMLKKVS</sequence>
<evidence type="ECO:0000259" key="3">
    <source>
        <dbReference type="PROSITE" id="PS51000"/>
    </source>
</evidence>
<keyword evidence="1" id="KW-0805">Transcription regulation</keyword>
<dbReference type="PIRSF" id="PIRSF016838">
    <property type="entry name" value="PafC"/>
    <property type="match status" value="1"/>
</dbReference>
<dbReference type="InterPro" id="IPR028349">
    <property type="entry name" value="PafC-like"/>
</dbReference>
<dbReference type="PANTHER" id="PTHR34580:SF1">
    <property type="entry name" value="PROTEIN PAFC"/>
    <property type="match status" value="1"/>
</dbReference>
<evidence type="ECO:0000313" key="4">
    <source>
        <dbReference type="EMBL" id="SKD04463.1"/>
    </source>
</evidence>
<dbReference type="InterPro" id="IPR026881">
    <property type="entry name" value="WYL_dom"/>
</dbReference>
<dbReference type="SUPFAM" id="SSF46785">
    <property type="entry name" value="Winged helix' DNA-binding domain"/>
    <property type="match status" value="1"/>
</dbReference>
<dbReference type="InterPro" id="IPR036388">
    <property type="entry name" value="WH-like_DNA-bd_sf"/>
</dbReference>
<dbReference type="InterPro" id="IPR051534">
    <property type="entry name" value="CBASS_pafABC_assoc_protein"/>
</dbReference>
<dbReference type="AlphaFoldDB" id="A0A1T5NW13"/>
<dbReference type="PROSITE" id="PS51000">
    <property type="entry name" value="HTH_DEOR_2"/>
    <property type="match status" value="1"/>
</dbReference>
<dbReference type="Proteomes" id="UP000190166">
    <property type="component" value="Unassembled WGS sequence"/>
</dbReference>
<dbReference type="GO" id="GO:0003677">
    <property type="term" value="F:DNA binding"/>
    <property type="evidence" value="ECO:0007669"/>
    <property type="project" value="UniProtKB-KW"/>
</dbReference>
<organism evidence="4 5">
    <name type="scientific">Chitinophaga ginsengisegetis</name>
    <dbReference type="NCBI Taxonomy" id="393003"/>
    <lineage>
        <taxon>Bacteria</taxon>
        <taxon>Pseudomonadati</taxon>
        <taxon>Bacteroidota</taxon>
        <taxon>Chitinophagia</taxon>
        <taxon>Chitinophagales</taxon>
        <taxon>Chitinophagaceae</taxon>
        <taxon>Chitinophaga</taxon>
    </lineage>
</organism>
<reference evidence="4 5" key="1">
    <citation type="submission" date="2017-02" db="EMBL/GenBank/DDBJ databases">
        <authorList>
            <person name="Peterson S.W."/>
        </authorList>
    </citation>
    <scope>NUCLEOTIDE SEQUENCE [LARGE SCALE GENOMIC DNA]</scope>
    <source>
        <strain evidence="4 5">DSM 18108</strain>
    </source>
</reference>
<dbReference type="PANTHER" id="PTHR34580">
    <property type="match status" value="1"/>
</dbReference>
<protein>
    <submittedName>
        <fullName evidence="4">Predicted DNA-binding transcriptional regulator YafY, contains an HTH and WYL domains</fullName>
    </submittedName>
</protein>
<keyword evidence="5" id="KW-1185">Reference proteome</keyword>
<feature type="domain" description="HTH deoR-type" evidence="3">
    <location>
        <begin position="3"/>
        <end position="58"/>
    </location>
</feature>
<dbReference type="Pfam" id="PF08279">
    <property type="entry name" value="HTH_11"/>
    <property type="match status" value="1"/>
</dbReference>
<dbReference type="InterPro" id="IPR057727">
    <property type="entry name" value="WCX_dom"/>
</dbReference>
<dbReference type="PROSITE" id="PS52050">
    <property type="entry name" value="WYL"/>
    <property type="match status" value="1"/>
</dbReference>
<gene>
    <name evidence="4" type="ORF">SAMN05660461_2851</name>
</gene>
<dbReference type="InterPro" id="IPR013196">
    <property type="entry name" value="HTH_11"/>
</dbReference>
<dbReference type="InterPro" id="IPR036390">
    <property type="entry name" value="WH_DNA-bd_sf"/>
</dbReference>
<keyword evidence="4" id="KW-0238">DNA-binding</keyword>
<proteinExistence type="predicted"/>
<accession>A0A1T5NW13</accession>
<evidence type="ECO:0000256" key="1">
    <source>
        <dbReference type="ARBA" id="ARBA00023015"/>
    </source>
</evidence>
<evidence type="ECO:0000313" key="5">
    <source>
        <dbReference type="Proteomes" id="UP000190166"/>
    </source>
</evidence>
<keyword evidence="2" id="KW-0804">Transcription</keyword>
<evidence type="ECO:0000256" key="2">
    <source>
        <dbReference type="ARBA" id="ARBA00023163"/>
    </source>
</evidence>
<dbReference type="GO" id="GO:0003700">
    <property type="term" value="F:DNA-binding transcription factor activity"/>
    <property type="evidence" value="ECO:0007669"/>
    <property type="project" value="InterPro"/>
</dbReference>
<dbReference type="STRING" id="393003.SAMN05660461_2851"/>
<dbReference type="Pfam" id="PF25583">
    <property type="entry name" value="WCX"/>
    <property type="match status" value="1"/>
</dbReference>